<reference evidence="3 4" key="1">
    <citation type="submission" date="2018-07" db="EMBL/GenBank/DDBJ databases">
        <authorList>
            <person name="Quirk P.G."/>
            <person name="Krulwich T.A."/>
        </authorList>
    </citation>
    <scope>NUCLEOTIDE SEQUENCE [LARGE SCALE GENOMIC DNA]</scope>
    <source>
        <strain evidence="3 4">CC-BB4</strain>
    </source>
</reference>
<feature type="compositionally biased region" description="Polar residues" evidence="1">
    <location>
        <begin position="89"/>
        <end position="104"/>
    </location>
</feature>
<feature type="region of interest" description="Disordered" evidence="1">
    <location>
        <begin position="68"/>
        <end position="115"/>
    </location>
</feature>
<sequence length="127" mass="13443">MRIVGAIVGLVGGLAAAAASAADLSVGAEGYGGYGGVTAGQIVVWDAQPGIVTRAYWLPPWRNRHYFPSNGEMPEVGRDEDLSKRSVPNRAQSFGRSWSATSANPGMPLTPPVNLSPDILIQPRGRW</sequence>
<accession>A0A345ZRG5</accession>
<evidence type="ECO:0000256" key="2">
    <source>
        <dbReference type="SAM" id="SignalP"/>
    </source>
</evidence>
<gene>
    <name evidence="3" type="ORF">DW352_02645</name>
</gene>
<organism evidence="3 4">
    <name type="scientific">Pseudolabrys taiwanensis</name>
    <dbReference type="NCBI Taxonomy" id="331696"/>
    <lineage>
        <taxon>Bacteria</taxon>
        <taxon>Pseudomonadati</taxon>
        <taxon>Pseudomonadota</taxon>
        <taxon>Alphaproteobacteria</taxon>
        <taxon>Hyphomicrobiales</taxon>
        <taxon>Xanthobacteraceae</taxon>
        <taxon>Pseudolabrys</taxon>
    </lineage>
</organism>
<dbReference type="RefSeq" id="WP_115688276.1">
    <property type="nucleotide sequence ID" value="NZ_CP031417.1"/>
</dbReference>
<dbReference type="EMBL" id="CP031417">
    <property type="protein sequence ID" value="AXK79512.1"/>
    <property type="molecule type" value="Genomic_DNA"/>
</dbReference>
<protein>
    <submittedName>
        <fullName evidence="3">Uncharacterized protein</fullName>
    </submittedName>
</protein>
<keyword evidence="2" id="KW-0732">Signal</keyword>
<evidence type="ECO:0000313" key="4">
    <source>
        <dbReference type="Proteomes" id="UP000254889"/>
    </source>
</evidence>
<evidence type="ECO:0000256" key="1">
    <source>
        <dbReference type="SAM" id="MobiDB-lite"/>
    </source>
</evidence>
<dbReference type="KEGG" id="ptaw:DW352_02645"/>
<proteinExistence type="predicted"/>
<dbReference type="OrthoDB" id="7960044at2"/>
<feature type="signal peptide" evidence="2">
    <location>
        <begin position="1"/>
        <end position="21"/>
    </location>
</feature>
<dbReference type="AlphaFoldDB" id="A0A345ZRG5"/>
<dbReference type="Proteomes" id="UP000254889">
    <property type="component" value="Chromosome"/>
</dbReference>
<keyword evidence="4" id="KW-1185">Reference proteome</keyword>
<evidence type="ECO:0000313" key="3">
    <source>
        <dbReference type="EMBL" id="AXK79512.1"/>
    </source>
</evidence>
<feature type="chain" id="PRO_5016600655" evidence="2">
    <location>
        <begin position="22"/>
        <end position="127"/>
    </location>
</feature>
<name>A0A345ZRG5_9HYPH</name>
<feature type="compositionally biased region" description="Basic and acidic residues" evidence="1">
    <location>
        <begin position="75"/>
        <end position="84"/>
    </location>
</feature>